<evidence type="ECO:0000256" key="10">
    <source>
        <dbReference type="ARBA" id="ARBA00023157"/>
    </source>
</evidence>
<evidence type="ECO:0000256" key="6">
    <source>
        <dbReference type="ARBA" id="ARBA00022525"/>
    </source>
</evidence>
<evidence type="ECO:0000256" key="9">
    <source>
        <dbReference type="ARBA" id="ARBA00022833"/>
    </source>
</evidence>
<dbReference type="GO" id="GO:0008270">
    <property type="term" value="F:zinc ion binding"/>
    <property type="evidence" value="ECO:0007669"/>
    <property type="project" value="TreeGrafter"/>
</dbReference>
<comment type="similarity">
    <text evidence="3">Belongs to the glutaminyl-peptide cyclotransferase family.</text>
</comment>
<evidence type="ECO:0000313" key="14">
    <source>
        <dbReference type="Proteomes" id="UP000095287"/>
    </source>
</evidence>
<feature type="signal peptide" evidence="12">
    <location>
        <begin position="1"/>
        <end position="21"/>
    </location>
</feature>
<dbReference type="AlphaFoldDB" id="A0A1I8AIW4"/>
<dbReference type="Proteomes" id="UP000095287">
    <property type="component" value="Unplaced"/>
</dbReference>
<feature type="domain" description="Peptidase M28" evidence="13">
    <location>
        <begin position="106"/>
        <end position="332"/>
    </location>
</feature>
<evidence type="ECO:0000256" key="1">
    <source>
        <dbReference type="ARBA" id="ARBA00000001"/>
    </source>
</evidence>
<evidence type="ECO:0000256" key="12">
    <source>
        <dbReference type="SAM" id="SignalP"/>
    </source>
</evidence>
<dbReference type="CDD" id="cd03880">
    <property type="entry name" value="M28_QC_like"/>
    <property type="match status" value="1"/>
</dbReference>
<dbReference type="WBParaSite" id="L893_g5927.t1">
    <property type="protein sequence ID" value="L893_g5927.t1"/>
    <property type="gene ID" value="L893_g5927"/>
</dbReference>
<feature type="chain" id="PRO_5009314763" description="Glutaminyl-peptide cyclotransferase" evidence="12">
    <location>
        <begin position="22"/>
        <end position="341"/>
    </location>
</feature>
<comment type="catalytic activity">
    <reaction evidence="1">
        <text>N-terminal L-glutaminyl-[peptide] = N-terminal 5-oxo-L-prolyl-[peptide] + NH4(+)</text>
        <dbReference type="Rhea" id="RHEA:23652"/>
        <dbReference type="Rhea" id="RHEA-COMP:11736"/>
        <dbReference type="Rhea" id="RHEA-COMP:11846"/>
        <dbReference type="ChEBI" id="CHEBI:28938"/>
        <dbReference type="ChEBI" id="CHEBI:64722"/>
        <dbReference type="ChEBI" id="CHEBI:87215"/>
        <dbReference type="EC" id="2.3.2.5"/>
    </reaction>
</comment>
<keyword evidence="12" id="KW-0732">Signal</keyword>
<comment type="subcellular location">
    <subcellularLocation>
        <location evidence="2">Secreted</location>
    </subcellularLocation>
</comment>
<evidence type="ECO:0000256" key="8">
    <source>
        <dbReference type="ARBA" id="ARBA00022723"/>
    </source>
</evidence>
<keyword evidence="7" id="KW-0808">Transferase</keyword>
<evidence type="ECO:0000259" key="13">
    <source>
        <dbReference type="Pfam" id="PF04389"/>
    </source>
</evidence>
<evidence type="ECO:0000256" key="5">
    <source>
        <dbReference type="ARBA" id="ARBA00016861"/>
    </source>
</evidence>
<keyword evidence="6" id="KW-0964">Secreted</keyword>
<dbReference type="SUPFAM" id="SSF53187">
    <property type="entry name" value="Zn-dependent exopeptidases"/>
    <property type="match status" value="1"/>
</dbReference>
<sequence>MLRSLLYFVATATCFLVSARAQWQVNQRSHQLVQLNDASHLKVCQMTDIAVIKSILKPLLVERIVDTPGHRKVGEYLKNKAEEYGLTTEWDDFKAQTPHGVKQFRNLIATYDALAPRRIVLACHYDSKIIRGQVFIAATDSAVPCAMILDIARTLGPIIHQRSNKHITLQLIFLDGEEAFVDWNERDSLYGARHLADHWAKKWYPSTDGSSFDLNKEIDRIDVFMLLDLIGAANPRLASGVGHGTKKLFEDLPLIEQKLKDLGCMKHIPQIFYPGNMWASVEDDHIPFMRRGVPIMHLISVPFPSVWHTARDNESILDYNTIENIASVVRVFVAKYLGISP</sequence>
<protein>
    <recommendedName>
        <fullName evidence="5">Glutaminyl-peptide cyclotransferase</fullName>
        <ecNumber evidence="4">2.3.2.5</ecNumber>
    </recommendedName>
</protein>
<evidence type="ECO:0000256" key="2">
    <source>
        <dbReference type="ARBA" id="ARBA00004613"/>
    </source>
</evidence>
<name>A0A1I8AIW4_9BILA</name>
<keyword evidence="10" id="KW-1015">Disulfide bond</keyword>
<evidence type="ECO:0000256" key="11">
    <source>
        <dbReference type="ARBA" id="ARBA00023315"/>
    </source>
</evidence>
<evidence type="ECO:0000313" key="15">
    <source>
        <dbReference type="WBParaSite" id="L893_g5927.t1"/>
    </source>
</evidence>
<dbReference type="PANTHER" id="PTHR12283">
    <property type="entry name" value="GLUTAMINYL-PEPTIDE CYCLOTRANSFERASE"/>
    <property type="match status" value="1"/>
</dbReference>
<dbReference type="InterPro" id="IPR040234">
    <property type="entry name" value="QC/QCL"/>
</dbReference>
<keyword evidence="9" id="KW-0862">Zinc</keyword>
<accession>A0A1I8AIW4</accession>
<keyword evidence="8" id="KW-0479">Metal-binding</keyword>
<dbReference type="GO" id="GO:0005576">
    <property type="term" value="C:extracellular region"/>
    <property type="evidence" value="ECO:0007669"/>
    <property type="project" value="UniProtKB-SubCell"/>
</dbReference>
<dbReference type="InterPro" id="IPR037457">
    <property type="entry name" value="M28_QC"/>
</dbReference>
<organism evidence="14 15">
    <name type="scientific">Steinernema glaseri</name>
    <dbReference type="NCBI Taxonomy" id="37863"/>
    <lineage>
        <taxon>Eukaryota</taxon>
        <taxon>Metazoa</taxon>
        <taxon>Ecdysozoa</taxon>
        <taxon>Nematoda</taxon>
        <taxon>Chromadorea</taxon>
        <taxon>Rhabditida</taxon>
        <taxon>Tylenchina</taxon>
        <taxon>Panagrolaimomorpha</taxon>
        <taxon>Strongyloidoidea</taxon>
        <taxon>Steinernematidae</taxon>
        <taxon>Steinernema</taxon>
    </lineage>
</organism>
<dbReference type="FunFam" id="3.40.630.10:FF:000029">
    <property type="entry name" value="Glutaminyl-peptide cyclotransferase"/>
    <property type="match status" value="1"/>
</dbReference>
<keyword evidence="11" id="KW-0012">Acyltransferase</keyword>
<evidence type="ECO:0000256" key="3">
    <source>
        <dbReference type="ARBA" id="ARBA00006014"/>
    </source>
</evidence>
<dbReference type="PANTHER" id="PTHR12283:SF6">
    <property type="entry name" value="GLUTAMINYL-PEPTIDE CYCLOTRANSFERASE-RELATED"/>
    <property type="match status" value="1"/>
</dbReference>
<keyword evidence="14" id="KW-1185">Reference proteome</keyword>
<dbReference type="Pfam" id="PF04389">
    <property type="entry name" value="Peptidase_M28"/>
    <property type="match status" value="1"/>
</dbReference>
<dbReference type="Gene3D" id="3.40.630.10">
    <property type="entry name" value="Zn peptidases"/>
    <property type="match status" value="1"/>
</dbReference>
<dbReference type="EC" id="2.3.2.5" evidence="4"/>
<dbReference type="InterPro" id="IPR007484">
    <property type="entry name" value="Peptidase_M28"/>
</dbReference>
<evidence type="ECO:0000256" key="4">
    <source>
        <dbReference type="ARBA" id="ARBA00012012"/>
    </source>
</evidence>
<proteinExistence type="inferred from homology"/>
<evidence type="ECO:0000256" key="7">
    <source>
        <dbReference type="ARBA" id="ARBA00022679"/>
    </source>
</evidence>
<reference evidence="15" key="1">
    <citation type="submission" date="2016-11" db="UniProtKB">
        <authorList>
            <consortium name="WormBaseParasite"/>
        </authorList>
    </citation>
    <scope>IDENTIFICATION</scope>
</reference>
<dbReference type="GO" id="GO:0016603">
    <property type="term" value="F:glutaminyl-peptide cyclotransferase activity"/>
    <property type="evidence" value="ECO:0007669"/>
    <property type="project" value="UniProtKB-EC"/>
</dbReference>